<dbReference type="InterPro" id="IPR000843">
    <property type="entry name" value="HTH_LacI"/>
</dbReference>
<dbReference type="SUPFAM" id="SSF47413">
    <property type="entry name" value="lambda repressor-like DNA-binding domains"/>
    <property type="match status" value="1"/>
</dbReference>
<dbReference type="Pfam" id="PF00356">
    <property type="entry name" value="LacI"/>
    <property type="match status" value="1"/>
</dbReference>
<gene>
    <name evidence="5" type="primary">rbsB_4</name>
    <name evidence="5" type="ORF">NCTC9504_04935</name>
</gene>
<dbReference type="PANTHER" id="PTHR30146">
    <property type="entry name" value="LACI-RELATED TRANSCRIPTIONAL REPRESSOR"/>
    <property type="match status" value="1"/>
</dbReference>
<feature type="domain" description="HTH lacI-type" evidence="4">
    <location>
        <begin position="13"/>
        <end position="53"/>
    </location>
</feature>
<dbReference type="CDD" id="cd06307">
    <property type="entry name" value="PBP1_sugar_binding"/>
    <property type="match status" value="1"/>
</dbReference>
<evidence type="ECO:0000256" key="3">
    <source>
        <dbReference type="ARBA" id="ARBA00023163"/>
    </source>
</evidence>
<reference evidence="5 6" key="1">
    <citation type="submission" date="2018-06" db="EMBL/GenBank/DDBJ databases">
        <authorList>
            <consortium name="Pathogen Informatics"/>
            <person name="Doyle S."/>
        </authorList>
    </citation>
    <scope>NUCLEOTIDE SEQUENCE [LARGE SCALE GENOMIC DNA]</scope>
    <source>
        <strain evidence="5 6">NCTC9504</strain>
    </source>
</reference>
<sequence length="348" mass="39179">MDFHHEERGDENISLAMLARQIGVGVATVDRVLNERGGVSPQTTRKVLQAAREAGLKRILPEEHRFPWQIEVFLSSNDSFFFPQLAQDFAAVADSLGYRRLTLHRTFVPESQPTTLARRIARSCQQRQGIIVFGNDHPAVHDALHRCREAGVPAITLATDLPGADRLCHVGINQLQAGRTAGLMLGRMTPRPGEVLMVSGRQDYSAHRLRIQGFREVLSQRFPHLQLSDVLAGEERREQITRLVEQALCRSRNIVGIYNTGLGNTQIAEALARHRREGDVCWITHERYNTTRQQLAKGSLALTLDQNTRQHAQLAIDLMLRHLESGYQPQTYADGKVDFILYSAENVD</sequence>
<accession>A0A378A744</accession>
<dbReference type="EMBL" id="UGMA01000005">
    <property type="protein sequence ID" value="STU97981.1"/>
    <property type="molecule type" value="Genomic_DNA"/>
</dbReference>
<evidence type="ECO:0000313" key="5">
    <source>
        <dbReference type="EMBL" id="STU97981.1"/>
    </source>
</evidence>
<dbReference type="GO" id="GO:0055085">
    <property type="term" value="P:transmembrane transport"/>
    <property type="evidence" value="ECO:0007669"/>
    <property type="project" value="UniProtKB-ARBA"/>
</dbReference>
<dbReference type="AlphaFoldDB" id="A0A378A744"/>
<dbReference type="GO" id="GO:0003700">
    <property type="term" value="F:DNA-binding transcription factor activity"/>
    <property type="evidence" value="ECO:0007669"/>
    <property type="project" value="TreeGrafter"/>
</dbReference>
<dbReference type="GO" id="GO:0000976">
    <property type="term" value="F:transcription cis-regulatory region binding"/>
    <property type="evidence" value="ECO:0007669"/>
    <property type="project" value="TreeGrafter"/>
</dbReference>
<keyword evidence="1" id="KW-0805">Transcription regulation</keyword>
<evidence type="ECO:0000313" key="6">
    <source>
        <dbReference type="Proteomes" id="UP000254020"/>
    </source>
</evidence>
<dbReference type="SMART" id="SM00354">
    <property type="entry name" value="HTH_LACI"/>
    <property type="match status" value="1"/>
</dbReference>
<proteinExistence type="predicted"/>
<dbReference type="PANTHER" id="PTHR30146:SF152">
    <property type="entry name" value="TRANSCRIPTIONAL REGULATORY PROTEIN"/>
    <property type="match status" value="1"/>
</dbReference>
<dbReference type="SUPFAM" id="SSF53822">
    <property type="entry name" value="Periplasmic binding protein-like I"/>
    <property type="match status" value="1"/>
</dbReference>
<dbReference type="InterPro" id="IPR028082">
    <property type="entry name" value="Peripla_BP_I"/>
</dbReference>
<organism evidence="5 6">
    <name type="scientific">Klebsiella pneumoniae subsp. pneumoniae</name>
    <dbReference type="NCBI Taxonomy" id="72407"/>
    <lineage>
        <taxon>Bacteria</taxon>
        <taxon>Pseudomonadati</taxon>
        <taxon>Pseudomonadota</taxon>
        <taxon>Gammaproteobacteria</taxon>
        <taxon>Enterobacterales</taxon>
        <taxon>Enterobacteriaceae</taxon>
        <taxon>Klebsiella/Raoultella group</taxon>
        <taxon>Klebsiella</taxon>
        <taxon>Klebsiella pneumoniae complex</taxon>
    </lineage>
</organism>
<dbReference type="Proteomes" id="UP000254020">
    <property type="component" value="Unassembled WGS sequence"/>
</dbReference>
<dbReference type="PROSITE" id="PS50932">
    <property type="entry name" value="HTH_LACI_2"/>
    <property type="match status" value="1"/>
</dbReference>
<keyword evidence="3" id="KW-0804">Transcription</keyword>
<evidence type="ECO:0000256" key="1">
    <source>
        <dbReference type="ARBA" id="ARBA00023015"/>
    </source>
</evidence>
<name>A0A378A744_KLEPN</name>
<evidence type="ECO:0000259" key="4">
    <source>
        <dbReference type="PROSITE" id="PS50932"/>
    </source>
</evidence>
<protein>
    <submittedName>
        <fullName evidence="5">Transcriptional regulator</fullName>
    </submittedName>
</protein>
<dbReference type="Gene3D" id="3.40.50.2300">
    <property type="match status" value="2"/>
</dbReference>
<dbReference type="Pfam" id="PF13407">
    <property type="entry name" value="Peripla_BP_4"/>
    <property type="match status" value="1"/>
</dbReference>
<keyword evidence="2" id="KW-0238">DNA-binding</keyword>
<evidence type="ECO:0000256" key="2">
    <source>
        <dbReference type="ARBA" id="ARBA00023125"/>
    </source>
</evidence>
<dbReference type="CDD" id="cd01392">
    <property type="entry name" value="HTH_LacI"/>
    <property type="match status" value="1"/>
</dbReference>
<dbReference type="InterPro" id="IPR025997">
    <property type="entry name" value="SBP_2_dom"/>
</dbReference>
<dbReference type="InterPro" id="IPR010982">
    <property type="entry name" value="Lambda_DNA-bd_dom_sf"/>
</dbReference>
<dbReference type="Gene3D" id="1.10.260.40">
    <property type="entry name" value="lambda repressor-like DNA-binding domains"/>
    <property type="match status" value="1"/>
</dbReference>